<dbReference type="AlphaFoldDB" id="A0A7M7NRA8"/>
<comment type="similarity">
    <text evidence="2">Belongs to the immunoglobulin superfamily. AMIGO family.</text>
</comment>
<dbReference type="GO" id="GO:0007165">
    <property type="term" value="P:signal transduction"/>
    <property type="evidence" value="ECO:0007669"/>
    <property type="project" value="InterPro"/>
</dbReference>
<evidence type="ECO:0000256" key="8">
    <source>
        <dbReference type="ARBA" id="ARBA00022989"/>
    </source>
</evidence>
<dbReference type="SUPFAM" id="SSF52058">
    <property type="entry name" value="L domain-like"/>
    <property type="match status" value="1"/>
</dbReference>
<evidence type="ECO:0000256" key="3">
    <source>
        <dbReference type="ARBA" id="ARBA00009634"/>
    </source>
</evidence>
<evidence type="ECO:0000256" key="4">
    <source>
        <dbReference type="ARBA" id="ARBA00022614"/>
    </source>
</evidence>
<comment type="subcellular location">
    <subcellularLocation>
        <location evidence="1">Membrane</location>
        <topology evidence="1">Single-pass type I membrane protein</topology>
    </subcellularLocation>
</comment>
<dbReference type="InterPro" id="IPR000157">
    <property type="entry name" value="TIR_dom"/>
</dbReference>
<dbReference type="PANTHER" id="PTHR24368">
    <property type="entry name" value="AMPHOTERIN-INDUCED PROTEIN"/>
    <property type="match status" value="1"/>
</dbReference>
<keyword evidence="9" id="KW-0472">Membrane</keyword>
<dbReference type="RefSeq" id="XP_030839399.1">
    <property type="nucleotide sequence ID" value="XM_030983539.1"/>
</dbReference>
<dbReference type="InterPro" id="IPR031283">
    <property type="entry name" value="AMIGO"/>
</dbReference>
<dbReference type="InterPro" id="IPR032675">
    <property type="entry name" value="LRR_dom_sf"/>
</dbReference>
<keyword evidence="10" id="KW-0325">Glycoprotein</keyword>
<dbReference type="Pfam" id="PF13855">
    <property type="entry name" value="LRR_8"/>
    <property type="match status" value="3"/>
</dbReference>
<keyword evidence="8" id="KW-1133">Transmembrane helix</keyword>
<sequence length="542" mass="61905">MNNISLSTFNVGYFMGHVEIDRLLIASSGIKYIHPANISSIQKGNVPLIKELYLNFNILSNIPGYALRGFEKLQVLNLQGNRISSINNESFCGLHSLVYLSLSWNKISSLPRASFACASNLLKIDLSRNYLATLDPQWFDGSLFLRSLFIDQSGIRSIMVGPWKATNLQTLVLTRNNLDSLYHETFTGLSNLKALNLSRNANRFRMSEDALISVSSLEFLDMSNLKQFTMKCSFRNMQHLLNLDLSNNQLKISSRDQFTNTSALKVLDMSASHLKAEDLVDIQTGTSLFSGLVSLQTLILRYNSLDTLHALSGIFTPLGSLVELDLTSCRIRQVASGTFANLTTLLQLCLPENKITSISKDAFQGLHNLRLAIVGYHEITEDRDPEDYEFQLNLMFHEDDEWWVNDCMKPFLEQRMPHLERVIFGDADLHPGLFYLNAIYDVIENSHKTILLLSNQSVDDAWYMTKLRMAVEHMNDTKLEKVILIFLEDIDNDHLPYLVRLLLSRNKPYLLWTEDEEGQEIFWAKVQKSMRSNRQMNNVIPV</sequence>
<dbReference type="OrthoDB" id="1055097at2759"/>
<dbReference type="KEGG" id="spu:105440385"/>
<evidence type="ECO:0000256" key="2">
    <source>
        <dbReference type="ARBA" id="ARBA00005670"/>
    </source>
</evidence>
<feature type="domain" description="TIR" evidence="12">
    <location>
        <begin position="388"/>
        <end position="530"/>
    </location>
</feature>
<dbReference type="InterPro" id="IPR003591">
    <property type="entry name" value="Leu-rich_rpt_typical-subtyp"/>
</dbReference>
<keyword evidence="5" id="KW-0812">Transmembrane</keyword>
<evidence type="ECO:0000256" key="5">
    <source>
        <dbReference type="ARBA" id="ARBA00022692"/>
    </source>
</evidence>
<reference evidence="13" key="2">
    <citation type="submission" date="2021-01" db="UniProtKB">
        <authorList>
            <consortium name="EnsemblMetazoa"/>
        </authorList>
    </citation>
    <scope>IDENTIFICATION</scope>
</reference>
<dbReference type="PANTHER" id="PTHR24368:SF210">
    <property type="entry name" value="SURFACE ANTIGEN BSPA-LIKE"/>
    <property type="match status" value="1"/>
</dbReference>
<reference evidence="14" key="1">
    <citation type="submission" date="2015-02" db="EMBL/GenBank/DDBJ databases">
        <title>Genome sequencing for Strongylocentrotus purpuratus.</title>
        <authorList>
            <person name="Murali S."/>
            <person name="Liu Y."/>
            <person name="Vee V."/>
            <person name="English A."/>
            <person name="Wang M."/>
            <person name="Skinner E."/>
            <person name="Han Y."/>
            <person name="Muzny D.M."/>
            <person name="Worley K.C."/>
            <person name="Gibbs R.A."/>
        </authorList>
    </citation>
    <scope>NUCLEOTIDE SEQUENCE</scope>
</reference>
<dbReference type="InterPro" id="IPR035897">
    <property type="entry name" value="Toll_tir_struct_dom_sf"/>
</dbReference>
<evidence type="ECO:0000256" key="10">
    <source>
        <dbReference type="ARBA" id="ARBA00023180"/>
    </source>
</evidence>
<dbReference type="Pfam" id="PF01582">
    <property type="entry name" value="TIR"/>
    <property type="match status" value="1"/>
</dbReference>
<dbReference type="SMART" id="SM00369">
    <property type="entry name" value="LRR_TYP"/>
    <property type="match status" value="9"/>
</dbReference>
<accession>A0A7M7NRA8</accession>
<dbReference type="PROSITE" id="PS51450">
    <property type="entry name" value="LRR"/>
    <property type="match status" value="2"/>
</dbReference>
<dbReference type="PROSITE" id="PS50104">
    <property type="entry name" value="TIR"/>
    <property type="match status" value="1"/>
</dbReference>
<name>A0A7M7NRA8_STRPU</name>
<dbReference type="Gene3D" id="3.80.10.10">
    <property type="entry name" value="Ribonuclease Inhibitor"/>
    <property type="match status" value="2"/>
</dbReference>
<evidence type="ECO:0000313" key="14">
    <source>
        <dbReference type="Proteomes" id="UP000007110"/>
    </source>
</evidence>
<dbReference type="SMART" id="SM00255">
    <property type="entry name" value="TIR"/>
    <property type="match status" value="1"/>
</dbReference>
<comment type="similarity">
    <text evidence="3">Belongs to the Toll-like receptor family.</text>
</comment>
<proteinExistence type="inferred from homology"/>
<keyword evidence="6" id="KW-0677">Repeat</keyword>
<dbReference type="InterPro" id="IPR001611">
    <property type="entry name" value="Leu-rich_rpt"/>
</dbReference>
<dbReference type="GO" id="GO:0016020">
    <property type="term" value="C:membrane"/>
    <property type="evidence" value="ECO:0007669"/>
    <property type="project" value="UniProtKB-SubCell"/>
</dbReference>
<evidence type="ECO:0000256" key="9">
    <source>
        <dbReference type="ARBA" id="ARBA00023136"/>
    </source>
</evidence>
<dbReference type="Proteomes" id="UP000007110">
    <property type="component" value="Unassembled WGS sequence"/>
</dbReference>
<protein>
    <recommendedName>
        <fullName evidence="12">TIR domain-containing protein</fullName>
    </recommendedName>
</protein>
<keyword evidence="11" id="KW-0393">Immunoglobulin domain</keyword>
<dbReference type="EnsemblMetazoa" id="XM_030983539">
    <property type="protein sequence ID" value="XP_030839399"/>
    <property type="gene ID" value="LOC105440385"/>
</dbReference>
<evidence type="ECO:0000313" key="13">
    <source>
        <dbReference type="EnsemblMetazoa" id="XP_030839399"/>
    </source>
</evidence>
<evidence type="ECO:0000256" key="6">
    <source>
        <dbReference type="ARBA" id="ARBA00022737"/>
    </source>
</evidence>
<evidence type="ECO:0000256" key="1">
    <source>
        <dbReference type="ARBA" id="ARBA00004479"/>
    </source>
</evidence>
<dbReference type="SMART" id="SM00365">
    <property type="entry name" value="LRR_SD22"/>
    <property type="match status" value="4"/>
</dbReference>
<keyword evidence="14" id="KW-1185">Reference proteome</keyword>
<dbReference type="InParanoid" id="A0A7M7NRA8"/>
<evidence type="ECO:0000256" key="11">
    <source>
        <dbReference type="ARBA" id="ARBA00023319"/>
    </source>
</evidence>
<dbReference type="SUPFAM" id="SSF52200">
    <property type="entry name" value="Toll/Interleukin receptor TIR domain"/>
    <property type="match status" value="1"/>
</dbReference>
<evidence type="ECO:0000256" key="7">
    <source>
        <dbReference type="ARBA" id="ARBA00022889"/>
    </source>
</evidence>
<dbReference type="GeneID" id="105440385"/>
<keyword evidence="4" id="KW-0433">Leucine-rich repeat</keyword>
<dbReference type="GO" id="GO:0007155">
    <property type="term" value="P:cell adhesion"/>
    <property type="evidence" value="ECO:0007669"/>
    <property type="project" value="UniProtKB-KW"/>
</dbReference>
<evidence type="ECO:0000259" key="12">
    <source>
        <dbReference type="PROSITE" id="PS50104"/>
    </source>
</evidence>
<dbReference type="Gene3D" id="3.40.50.10140">
    <property type="entry name" value="Toll/interleukin-1 receptor homology (TIR) domain"/>
    <property type="match status" value="1"/>
</dbReference>
<dbReference type="FunCoup" id="A0A7M7NRA8">
    <property type="interactions" value="622"/>
</dbReference>
<organism evidence="13 14">
    <name type="scientific">Strongylocentrotus purpuratus</name>
    <name type="common">Purple sea urchin</name>
    <dbReference type="NCBI Taxonomy" id="7668"/>
    <lineage>
        <taxon>Eukaryota</taxon>
        <taxon>Metazoa</taxon>
        <taxon>Echinodermata</taxon>
        <taxon>Eleutherozoa</taxon>
        <taxon>Echinozoa</taxon>
        <taxon>Echinoidea</taxon>
        <taxon>Euechinoidea</taxon>
        <taxon>Echinacea</taxon>
        <taxon>Camarodonta</taxon>
        <taxon>Echinidea</taxon>
        <taxon>Strongylocentrotidae</taxon>
        <taxon>Strongylocentrotus</taxon>
    </lineage>
</organism>
<keyword evidence="7" id="KW-0130">Cell adhesion</keyword>